<dbReference type="EMBL" id="HBUF01040619">
    <property type="protein sequence ID" value="CAG6618015.1"/>
    <property type="molecule type" value="Transcribed_RNA"/>
</dbReference>
<sequence length="139" mass="16022">MPHTLPQLTQHTPELTLTTQLLTSRFCQNCRYCEISVLTEQYKTVNEVYSNAGCNGQAVGLKPMKMKLARHHTCPVCCRIFRFPDESRFGMLFKLKDRSFLQGALSVQLTKSNIASTFLLDQEKVLKCYINRYLLLVQK</sequence>
<dbReference type="EMBL" id="HBUF01040617">
    <property type="protein sequence ID" value="CAG6618011.1"/>
    <property type="molecule type" value="Transcribed_RNA"/>
</dbReference>
<dbReference type="AlphaFoldDB" id="A0A8D8LX97"/>
<organism evidence="1">
    <name type="scientific">Cacopsylla melanoneura</name>
    <dbReference type="NCBI Taxonomy" id="428564"/>
    <lineage>
        <taxon>Eukaryota</taxon>
        <taxon>Metazoa</taxon>
        <taxon>Ecdysozoa</taxon>
        <taxon>Arthropoda</taxon>
        <taxon>Hexapoda</taxon>
        <taxon>Insecta</taxon>
        <taxon>Pterygota</taxon>
        <taxon>Neoptera</taxon>
        <taxon>Paraneoptera</taxon>
        <taxon>Hemiptera</taxon>
        <taxon>Sternorrhyncha</taxon>
        <taxon>Psylloidea</taxon>
        <taxon>Psyllidae</taxon>
        <taxon>Psyllinae</taxon>
        <taxon>Cacopsylla</taxon>
    </lineage>
</organism>
<proteinExistence type="predicted"/>
<name>A0A8D8LX97_9HEMI</name>
<protein>
    <submittedName>
        <fullName evidence="1">Uncharacterized protein</fullName>
    </submittedName>
</protein>
<dbReference type="EMBL" id="HBUF01040618">
    <property type="protein sequence ID" value="CAG6618013.1"/>
    <property type="molecule type" value="Transcribed_RNA"/>
</dbReference>
<accession>A0A8D8LX97</accession>
<reference evidence="1" key="1">
    <citation type="submission" date="2021-05" db="EMBL/GenBank/DDBJ databases">
        <authorList>
            <person name="Alioto T."/>
            <person name="Alioto T."/>
            <person name="Gomez Garrido J."/>
        </authorList>
    </citation>
    <scope>NUCLEOTIDE SEQUENCE</scope>
</reference>
<evidence type="ECO:0000313" key="1">
    <source>
        <dbReference type="EMBL" id="CAG6618015.1"/>
    </source>
</evidence>